<proteinExistence type="predicted"/>
<dbReference type="InterPro" id="IPR046924">
    <property type="entry name" value="CATASP"/>
</dbReference>
<dbReference type="Proteomes" id="UP000198280">
    <property type="component" value="Unassembled WGS sequence"/>
</dbReference>
<dbReference type="RefSeq" id="WP_089225725.1">
    <property type="nucleotide sequence ID" value="NZ_FZOF01000011.1"/>
</dbReference>
<feature type="region of interest" description="Disordered" evidence="1">
    <location>
        <begin position="85"/>
        <end position="107"/>
    </location>
</feature>
<dbReference type="AlphaFoldDB" id="A0A239ISY1"/>
<feature type="domain" description="CATRA-Associated Small Protein" evidence="2">
    <location>
        <begin position="4"/>
        <end position="89"/>
    </location>
</feature>
<dbReference type="Pfam" id="PF20271">
    <property type="entry name" value="CATASP"/>
    <property type="match status" value="1"/>
</dbReference>
<keyword evidence="4" id="KW-1185">Reference proteome</keyword>
<sequence length="107" mass="11706">MRRRAVNRLRALDDWLLSAEGWARVEEVLGELNEAVAAGSNDAIDKSLAGLQAMESANRARTLPGARKTPIPADRREQRNVLVGRLTLDLNGPDGPRDQRGTHPATD</sequence>
<dbReference type="OrthoDB" id="9965359at2"/>
<accession>A0A239ISY1</accession>
<name>A0A239ISY1_9ACTN</name>
<evidence type="ECO:0000313" key="4">
    <source>
        <dbReference type="Proteomes" id="UP000198280"/>
    </source>
</evidence>
<organism evidence="3 4">
    <name type="scientific">Actinacidiphila glaucinigra</name>
    <dbReference type="NCBI Taxonomy" id="235986"/>
    <lineage>
        <taxon>Bacteria</taxon>
        <taxon>Bacillati</taxon>
        <taxon>Actinomycetota</taxon>
        <taxon>Actinomycetes</taxon>
        <taxon>Kitasatosporales</taxon>
        <taxon>Streptomycetaceae</taxon>
        <taxon>Actinacidiphila</taxon>
    </lineage>
</organism>
<reference evidence="3 4" key="1">
    <citation type="submission" date="2017-06" db="EMBL/GenBank/DDBJ databases">
        <authorList>
            <person name="Kim H.J."/>
            <person name="Triplett B.A."/>
        </authorList>
    </citation>
    <scope>NUCLEOTIDE SEQUENCE [LARGE SCALE GENOMIC DNA]</scope>
    <source>
        <strain evidence="3 4">CGMCC 4.1858</strain>
    </source>
</reference>
<evidence type="ECO:0000256" key="1">
    <source>
        <dbReference type="SAM" id="MobiDB-lite"/>
    </source>
</evidence>
<protein>
    <recommendedName>
        <fullName evidence="2">CATRA-Associated Small Protein domain-containing protein</fullName>
    </recommendedName>
</protein>
<evidence type="ECO:0000259" key="2">
    <source>
        <dbReference type="Pfam" id="PF20271"/>
    </source>
</evidence>
<gene>
    <name evidence="3" type="ORF">SAMN05216252_111111</name>
</gene>
<feature type="compositionally biased region" description="Basic and acidic residues" evidence="1">
    <location>
        <begin position="95"/>
        <end position="107"/>
    </location>
</feature>
<dbReference type="EMBL" id="FZOF01000011">
    <property type="protein sequence ID" value="SNS96697.1"/>
    <property type="molecule type" value="Genomic_DNA"/>
</dbReference>
<feature type="region of interest" description="Disordered" evidence="1">
    <location>
        <begin position="59"/>
        <end position="78"/>
    </location>
</feature>
<evidence type="ECO:0000313" key="3">
    <source>
        <dbReference type="EMBL" id="SNS96697.1"/>
    </source>
</evidence>